<protein>
    <submittedName>
        <fullName evidence="1">GGDEF domain-containing protein</fullName>
    </submittedName>
</protein>
<reference evidence="1" key="1">
    <citation type="submission" date="2024-10" db="EMBL/GenBank/DDBJ databases">
        <title>Strain of Rhizobium-related bacteria isolated fromm roots of Vavilovia formosa.</title>
        <authorList>
            <person name="Kimeklis A."/>
            <person name="Afonin A."/>
        </authorList>
    </citation>
    <scope>NUCLEOTIDE SEQUENCE</scope>
    <source>
        <strain evidence="1">Vaf12</strain>
    </source>
</reference>
<evidence type="ECO:0000313" key="1">
    <source>
        <dbReference type="EMBL" id="XKQ42310.1"/>
    </source>
</evidence>
<evidence type="ECO:0000313" key="2">
    <source>
        <dbReference type="Proteomes" id="UP000076193"/>
    </source>
</evidence>
<name>A0ACD5FAN9_RHILE</name>
<accession>A0ACD5FAN9</accession>
<sequence length="118" mass="12521">MDLATVLLLHKSSFIVGAICFFYVRWRSGATPGLGVLAVGFTLLAIASTVFEGNQVTPSVSAGVALWEADLTEQDVQKRADQALYIAKNKGRNRVELFSSVGLTSSVLAPEPLPARAG</sequence>
<dbReference type="EMBL" id="CP171844">
    <property type="protein sequence ID" value="XKQ42310.1"/>
    <property type="molecule type" value="Genomic_DNA"/>
</dbReference>
<gene>
    <name evidence="1" type="ORF">A4A59_010690</name>
</gene>
<proteinExistence type="predicted"/>
<organism evidence="1 2">
    <name type="scientific">Rhizobium leguminosarum</name>
    <dbReference type="NCBI Taxonomy" id="384"/>
    <lineage>
        <taxon>Bacteria</taxon>
        <taxon>Pseudomonadati</taxon>
        <taxon>Pseudomonadota</taxon>
        <taxon>Alphaproteobacteria</taxon>
        <taxon>Hyphomicrobiales</taxon>
        <taxon>Rhizobiaceae</taxon>
        <taxon>Rhizobium/Agrobacterium group</taxon>
        <taxon>Rhizobium</taxon>
    </lineage>
</organism>
<dbReference type="Proteomes" id="UP000076193">
    <property type="component" value="Chromosome"/>
</dbReference>